<gene>
    <name evidence="2" type="ORF">E4U60_000224</name>
</gene>
<dbReference type="AlphaFoldDB" id="A0A9P7M101"/>
<dbReference type="EMBL" id="SRPO01001039">
    <property type="protein sequence ID" value="KAG5927246.1"/>
    <property type="molecule type" value="Genomic_DNA"/>
</dbReference>
<evidence type="ECO:0000313" key="2">
    <source>
        <dbReference type="EMBL" id="KAG5927246.1"/>
    </source>
</evidence>
<keyword evidence="3" id="KW-1185">Reference proteome</keyword>
<sequence>MSLSTDCSLCDRVQSETPEQHRSHLSISPDLQSCGESSSNSMNDATASPSLPALPDSLGKVNQTMQGRQRRRGGGVVHTAGEKLVSSRE</sequence>
<proteinExistence type="predicted"/>
<name>A0A9P7M101_9HYPO</name>
<dbReference type="Proteomes" id="UP000706124">
    <property type="component" value="Unassembled WGS sequence"/>
</dbReference>
<comment type="caution">
    <text evidence="2">The sequence shown here is derived from an EMBL/GenBank/DDBJ whole genome shotgun (WGS) entry which is preliminary data.</text>
</comment>
<feature type="region of interest" description="Disordered" evidence="1">
    <location>
        <begin position="14"/>
        <end position="89"/>
    </location>
</feature>
<protein>
    <submittedName>
        <fullName evidence="2">Uncharacterized protein</fullName>
    </submittedName>
</protein>
<organism evidence="2 3">
    <name type="scientific">Claviceps pazoutovae</name>
    <dbReference type="NCBI Taxonomy" id="1649127"/>
    <lineage>
        <taxon>Eukaryota</taxon>
        <taxon>Fungi</taxon>
        <taxon>Dikarya</taxon>
        <taxon>Ascomycota</taxon>
        <taxon>Pezizomycotina</taxon>
        <taxon>Sordariomycetes</taxon>
        <taxon>Hypocreomycetidae</taxon>
        <taxon>Hypocreales</taxon>
        <taxon>Clavicipitaceae</taxon>
        <taxon>Claviceps</taxon>
    </lineage>
</organism>
<feature type="compositionally biased region" description="Polar residues" evidence="1">
    <location>
        <begin position="25"/>
        <end position="49"/>
    </location>
</feature>
<evidence type="ECO:0000313" key="3">
    <source>
        <dbReference type="Proteomes" id="UP000706124"/>
    </source>
</evidence>
<accession>A0A9P7M101</accession>
<reference evidence="2 3" key="1">
    <citation type="journal article" date="2020" name="bioRxiv">
        <title>Whole genome comparisons of ergot fungi reveals the divergence and evolution of species within the genus Claviceps are the result of varying mechanisms driving genome evolution and host range expansion.</title>
        <authorList>
            <person name="Wyka S.A."/>
            <person name="Mondo S.J."/>
            <person name="Liu M."/>
            <person name="Dettman J."/>
            <person name="Nalam V."/>
            <person name="Broders K.D."/>
        </authorList>
    </citation>
    <scope>NUCLEOTIDE SEQUENCE [LARGE SCALE GENOMIC DNA]</scope>
    <source>
        <strain evidence="2 3">CCC 1485</strain>
    </source>
</reference>
<dbReference type="OrthoDB" id="10441838at2759"/>
<evidence type="ECO:0000256" key="1">
    <source>
        <dbReference type="SAM" id="MobiDB-lite"/>
    </source>
</evidence>